<name>A0A414AY10_9FIRM</name>
<gene>
    <name evidence="1" type="ORF">DW839_07530</name>
</gene>
<proteinExistence type="predicted"/>
<evidence type="ECO:0000313" key="1">
    <source>
        <dbReference type="EMBL" id="RHC57046.1"/>
    </source>
</evidence>
<dbReference type="AlphaFoldDB" id="A0A414AY10"/>
<comment type="caution">
    <text evidence="1">The sequence shown here is derived from an EMBL/GenBank/DDBJ whole genome shotgun (WGS) entry which is preliminary data.</text>
</comment>
<evidence type="ECO:0000313" key="2">
    <source>
        <dbReference type="Proteomes" id="UP000283975"/>
    </source>
</evidence>
<sequence length="122" mass="14389">MGTFRKIIVDNSEYMWLFRYDDYDYQRIPYLLITTKAFPKATLHINFPIKDHFLLNSGLPAVFQGQRVSINLNQPLFVSQIIQQCSKQIDLSNLTGYHYLNGLDILKQSVMNCFGNFQLYRR</sequence>
<organism evidence="1 2">
    <name type="scientific">Enterocloster bolteae</name>
    <dbReference type="NCBI Taxonomy" id="208479"/>
    <lineage>
        <taxon>Bacteria</taxon>
        <taxon>Bacillati</taxon>
        <taxon>Bacillota</taxon>
        <taxon>Clostridia</taxon>
        <taxon>Lachnospirales</taxon>
        <taxon>Lachnospiraceae</taxon>
        <taxon>Enterocloster</taxon>
    </lineage>
</organism>
<dbReference type="Proteomes" id="UP000283975">
    <property type="component" value="Unassembled WGS sequence"/>
</dbReference>
<reference evidence="1 2" key="1">
    <citation type="submission" date="2018-08" db="EMBL/GenBank/DDBJ databases">
        <title>A genome reference for cultivated species of the human gut microbiota.</title>
        <authorList>
            <person name="Zou Y."/>
            <person name="Xue W."/>
            <person name="Luo G."/>
        </authorList>
    </citation>
    <scope>NUCLEOTIDE SEQUENCE [LARGE SCALE GENOMIC DNA]</scope>
    <source>
        <strain evidence="1 2">AM35-14</strain>
    </source>
</reference>
<accession>A0A414AY10</accession>
<protein>
    <submittedName>
        <fullName evidence="1">Uncharacterized protein</fullName>
    </submittedName>
</protein>
<dbReference type="EMBL" id="QSHZ01000006">
    <property type="protein sequence ID" value="RHC57046.1"/>
    <property type="molecule type" value="Genomic_DNA"/>
</dbReference>